<reference evidence="2" key="1">
    <citation type="submission" date="2021-01" db="EMBL/GenBank/DDBJ databases">
        <authorList>
            <person name="Corre E."/>
            <person name="Pelletier E."/>
            <person name="Niang G."/>
            <person name="Scheremetjew M."/>
            <person name="Finn R."/>
            <person name="Kale V."/>
            <person name="Holt S."/>
            <person name="Cochrane G."/>
            <person name="Meng A."/>
            <person name="Brown T."/>
            <person name="Cohen L."/>
        </authorList>
    </citation>
    <scope>NUCLEOTIDE SEQUENCE</scope>
    <source>
        <strain evidence="2">SoJaBio B1-5/56/2</strain>
    </source>
</reference>
<dbReference type="InterPro" id="IPR015421">
    <property type="entry name" value="PyrdxlP-dep_Trfase_major"/>
</dbReference>
<name>A0A7S4K1H8_9EUKA</name>
<feature type="domain" description="Aminotransferase class V" evidence="1">
    <location>
        <begin position="57"/>
        <end position="469"/>
    </location>
</feature>
<dbReference type="AlphaFoldDB" id="A0A7S4K1H8"/>
<dbReference type="SUPFAM" id="SSF53383">
    <property type="entry name" value="PLP-dependent transferases"/>
    <property type="match status" value="1"/>
</dbReference>
<gene>
    <name evidence="2" type="ORF">NAES01612_LOCUS3334</name>
</gene>
<dbReference type="Gene3D" id="3.40.640.10">
    <property type="entry name" value="Type I PLP-dependent aspartate aminotransferase-like (Major domain)"/>
    <property type="match status" value="1"/>
</dbReference>
<dbReference type="InterPro" id="IPR015422">
    <property type="entry name" value="PyrdxlP-dep_Trfase_small"/>
</dbReference>
<protein>
    <recommendedName>
        <fullName evidence="1">Aminotransferase class V domain-containing protein</fullName>
    </recommendedName>
</protein>
<proteinExistence type="predicted"/>
<evidence type="ECO:0000313" key="2">
    <source>
        <dbReference type="EMBL" id="CAE2279867.1"/>
    </source>
</evidence>
<dbReference type="PANTHER" id="PTHR14237:SF80">
    <property type="entry name" value="MOLYBDENUM COFACTOR SULFURASE"/>
    <property type="match status" value="1"/>
</dbReference>
<evidence type="ECO:0000259" key="1">
    <source>
        <dbReference type="Pfam" id="PF00266"/>
    </source>
</evidence>
<accession>A0A7S4K1H8</accession>
<sequence>MRKETVRGAKWGHSLPKLLVGSLLLLLVCFIFFYTGKGRDQHDFSHLYTKRGDRIAYFDFTGSGLFTQTQIQKVSHMLATKLYGNAHPPSPCARATEELIEEARELILDWLFVEQEKRDDYSVVFTDGATEALRTVGEHFPWTKESTITYSILNHNSALGIREYARIHNATIKPFRHEIEEIPMPTNKSANNLLVFPAECNFSGKKIPLSLIEEGHRKGYRVMLDSAAYVPTNPLDIVKSGADYACTSFYKVFGYPTGLGALIAKKSSTTDFQKTYFGGGTVKTSFADPPVAFLYQNFEERYEDGTRNFLAIASLKFGFEELEKQGGMQQISEKVWKTTEILYEKLTSLTHPNGRKKVEIYGSHEKGPEYQGGVITFNLLKPDGSYLHFVDAEQQIESDGIVQLRTGCMCNPGACYELTGVNVKLLLEHAERNEHICVPESRREIGGVPVGAIRASLGWATTLEDVDILVERIGNVMM</sequence>
<dbReference type="Pfam" id="PF00266">
    <property type="entry name" value="Aminotran_5"/>
    <property type="match status" value="1"/>
</dbReference>
<dbReference type="InterPro" id="IPR015424">
    <property type="entry name" value="PyrdxlP-dep_Trfase"/>
</dbReference>
<dbReference type="InterPro" id="IPR000192">
    <property type="entry name" value="Aminotrans_V_dom"/>
</dbReference>
<organism evidence="2">
    <name type="scientific">Paramoeba aestuarina</name>
    <dbReference type="NCBI Taxonomy" id="180227"/>
    <lineage>
        <taxon>Eukaryota</taxon>
        <taxon>Amoebozoa</taxon>
        <taxon>Discosea</taxon>
        <taxon>Flabellinia</taxon>
        <taxon>Dactylopodida</taxon>
        <taxon>Paramoebidae</taxon>
        <taxon>Paramoeba</taxon>
    </lineage>
</organism>
<dbReference type="PANTHER" id="PTHR14237">
    <property type="entry name" value="MOLYBDOPTERIN COFACTOR SULFURASE MOSC"/>
    <property type="match status" value="1"/>
</dbReference>
<dbReference type="EMBL" id="HBKR01004958">
    <property type="protein sequence ID" value="CAE2279867.1"/>
    <property type="molecule type" value="Transcribed_RNA"/>
</dbReference>
<dbReference type="Gene3D" id="3.90.1150.10">
    <property type="entry name" value="Aspartate Aminotransferase, domain 1"/>
    <property type="match status" value="1"/>
</dbReference>